<protein>
    <recommendedName>
        <fullName evidence="3">AF4/FMR2 family member lilli</fullName>
    </recommendedName>
    <alternativeName>
        <fullName evidence="12">Protein lilliputian</fullName>
    </alternativeName>
</protein>
<comment type="function">
    <text evidence="11">Has a role in transcriptional regulation. Acts in parallel with the Ras/MAPK and the PI3K/PKB pathways in the control of cell identity and cellular growth. Essential for regulation of the cytoskeleton and cell growth but not for cell proliferation or growth rate. Required specifically for the microtubule-based basal transport of lipid droplets. Plays a partially redundant function downstream of Raf in cell fate specification in the developing eye. Pair-rule protein that regulates embryonic cellularization, gastrulation and segmentation.</text>
</comment>
<evidence type="ECO:0000256" key="13">
    <source>
        <dbReference type="SAM" id="MobiDB-lite"/>
    </source>
</evidence>
<feature type="compositionally biased region" description="Polar residues" evidence="13">
    <location>
        <begin position="124"/>
        <end position="147"/>
    </location>
</feature>
<sequence>MIHPESENSQGLIEDCQPIFARIRENLVGGLGPFDKMADIIVNSQHGPNNSGLFGIVHSPIKPLRPTFTPSSSSTTSQSQLTAVQMAQKMQSIVDAPLSTIQTNLPFKKNQERKQKVMKGPESNVPSTSSINNTTDSGSNKLSSASGRSDDIAYKKRKRKRSDCNSADTENWQKLCVRASPKAESNDTKVSMRELFGEEKVNVENGKKQTEGLLKNTEKKILEQAPEEAQKSPDSGFSEEANENAREQRQPRVQSIIGEVSQISPLLTPPRQLKNGGRPTLPVIMNLGRLDDAQLAHILNSYKSNASSYLSAVTAPSSVLSPPVRPTSRNEAVTTCESRPSHPSDTKQKSKTTRSNTTRKSNVEAKISTTNHSKKDDSVNCSSSSADRSHELTTLKNDGLKIKLLKKSATQSEKTSSSPFTTSSTKESSKEKDSSSSFIVELAPNTRTRAPTPVHLKRAHAPFKKLTGHEQKKSAKECSEQDQQKIVELKDAKIKNEPVCEREAVTKQWCTGSSSDASNCGSQEDNTSVKGLMSTTSKDEKAAPAKRSRMDATAGSHCSAAAVQGDFVCCRIRTAPTRKAALDRNEDGSLKHATYYLEEVARPLKHRADKESTDHVRKTLGYMDAVVYFILSSAVEKENKQRQYAVVRDSAELMKTIVKWSSAPSTTLSQIELHFISRFRLLSSRVQAVLHYSLYSLKIGTFLSNFSALTKWESQLIELDAVAMRNDGATSVNSQAGSIVNTETPSPASSINSGHGERQKEMSVPVCIYQTQRSQLSILHHLMWSDRLWKQALCKISDSDLELIKHLDHICGPLAVDSSLCLLSEYIATAVAWLRAEYKSEKEQLSFPQQKQL</sequence>
<evidence type="ECO:0000256" key="11">
    <source>
        <dbReference type="ARBA" id="ARBA00024653"/>
    </source>
</evidence>
<name>A0A0N5CZQ6_THECL</name>
<keyword evidence="4" id="KW-0217">Developmental protein</keyword>
<dbReference type="Pfam" id="PF18876">
    <property type="entry name" value="AFF4_CHD"/>
    <property type="match status" value="1"/>
</dbReference>
<reference evidence="17" key="1">
    <citation type="submission" date="2017-02" db="UniProtKB">
        <authorList>
            <consortium name="WormBaseParasite"/>
        </authorList>
    </citation>
    <scope>IDENTIFICATION</scope>
</reference>
<keyword evidence="6" id="KW-0562">Pair-rule protein</keyword>
<evidence type="ECO:0000256" key="6">
    <source>
        <dbReference type="ARBA" id="ARBA00022788"/>
    </source>
</evidence>
<evidence type="ECO:0000256" key="5">
    <source>
        <dbReference type="ARBA" id="ARBA00022553"/>
    </source>
</evidence>
<dbReference type="EMBL" id="UYYF01004378">
    <property type="protein sequence ID" value="VDN03285.1"/>
    <property type="molecule type" value="Genomic_DNA"/>
</dbReference>
<dbReference type="STRING" id="103827.A0A0N5CZQ6"/>
<evidence type="ECO:0000256" key="8">
    <source>
        <dbReference type="ARBA" id="ARBA00023125"/>
    </source>
</evidence>
<feature type="compositionally biased region" description="Polar residues" evidence="13">
    <location>
        <begin position="734"/>
        <end position="753"/>
    </location>
</feature>
<feature type="compositionally biased region" description="Basic and acidic residues" evidence="13">
    <location>
        <begin position="339"/>
        <end position="348"/>
    </location>
</feature>
<feature type="region of interest" description="Disordered" evidence="13">
    <location>
        <begin position="104"/>
        <end position="169"/>
    </location>
</feature>
<dbReference type="InterPro" id="IPR007797">
    <property type="entry name" value="AF4/FMR2"/>
</dbReference>
<dbReference type="Proteomes" id="UP000276776">
    <property type="component" value="Unassembled WGS sequence"/>
</dbReference>
<evidence type="ECO:0000259" key="14">
    <source>
        <dbReference type="Pfam" id="PF18876"/>
    </source>
</evidence>
<dbReference type="PANTHER" id="PTHR10528">
    <property type="entry name" value="AF4/FMR2 FAMILY MEMBER"/>
    <property type="match status" value="1"/>
</dbReference>
<dbReference type="AlphaFoldDB" id="A0A0N5CZQ6"/>
<dbReference type="OrthoDB" id="5845605at2759"/>
<dbReference type="GO" id="GO:0007366">
    <property type="term" value="P:periodic partitioning by pair rule gene"/>
    <property type="evidence" value="ECO:0007669"/>
    <property type="project" value="UniProtKB-KW"/>
</dbReference>
<feature type="compositionally biased region" description="Polar residues" evidence="13">
    <location>
        <begin position="327"/>
        <end position="338"/>
    </location>
</feature>
<feature type="region of interest" description="Disordered" evidence="13">
    <location>
        <begin position="406"/>
        <end position="440"/>
    </location>
</feature>
<evidence type="ECO:0000256" key="7">
    <source>
        <dbReference type="ARBA" id="ARBA00023015"/>
    </source>
</evidence>
<evidence type="ECO:0000256" key="3">
    <source>
        <dbReference type="ARBA" id="ARBA00021888"/>
    </source>
</evidence>
<feature type="compositionally biased region" description="Low complexity" evidence="13">
    <location>
        <begin position="412"/>
        <end position="426"/>
    </location>
</feature>
<keyword evidence="5" id="KW-0597">Phosphoprotein</keyword>
<dbReference type="GO" id="GO:0010468">
    <property type="term" value="P:regulation of gene expression"/>
    <property type="evidence" value="ECO:0007669"/>
    <property type="project" value="InterPro"/>
</dbReference>
<keyword evidence="16" id="KW-1185">Reference proteome</keyword>
<evidence type="ECO:0000313" key="17">
    <source>
        <dbReference type="WBParaSite" id="TCLT_0000598701-mRNA-1"/>
    </source>
</evidence>
<dbReference type="PANTHER" id="PTHR10528:SF17">
    <property type="entry name" value="AF4_FMR2 FAMILY MEMBER LILLI"/>
    <property type="match status" value="1"/>
</dbReference>
<keyword evidence="8" id="KW-0238">DNA-binding</keyword>
<feature type="region of interest" description="Disordered" evidence="13">
    <location>
        <begin position="224"/>
        <end position="251"/>
    </location>
</feature>
<feature type="region of interest" description="Disordered" evidence="13">
    <location>
        <begin position="513"/>
        <end position="544"/>
    </location>
</feature>
<feature type="region of interest" description="Disordered" evidence="13">
    <location>
        <begin position="734"/>
        <end position="756"/>
    </location>
</feature>
<evidence type="ECO:0000256" key="4">
    <source>
        <dbReference type="ARBA" id="ARBA00022473"/>
    </source>
</evidence>
<evidence type="ECO:0000256" key="12">
    <source>
        <dbReference type="ARBA" id="ARBA00032149"/>
    </source>
</evidence>
<evidence type="ECO:0000256" key="2">
    <source>
        <dbReference type="ARBA" id="ARBA00007354"/>
    </source>
</evidence>
<organism evidence="17">
    <name type="scientific">Thelazia callipaeda</name>
    <name type="common">Oriental eyeworm</name>
    <name type="synonym">Parasitic nematode</name>
    <dbReference type="NCBI Taxonomy" id="103827"/>
    <lineage>
        <taxon>Eukaryota</taxon>
        <taxon>Metazoa</taxon>
        <taxon>Ecdysozoa</taxon>
        <taxon>Nematoda</taxon>
        <taxon>Chromadorea</taxon>
        <taxon>Rhabditida</taxon>
        <taxon>Spirurina</taxon>
        <taxon>Spiruromorpha</taxon>
        <taxon>Thelazioidea</taxon>
        <taxon>Thelaziidae</taxon>
        <taxon>Thelazia</taxon>
    </lineage>
</organism>
<feature type="domain" description="AF4/FMR2 C-terminal homology" evidence="14">
    <location>
        <begin position="589"/>
        <end position="839"/>
    </location>
</feature>
<dbReference type="InterPro" id="IPR043640">
    <property type="entry name" value="AF4/FMR2_CHD"/>
</dbReference>
<feature type="region of interest" description="Disordered" evidence="13">
    <location>
        <begin position="314"/>
        <end position="392"/>
    </location>
</feature>
<accession>A0A0N5CZQ6</accession>
<evidence type="ECO:0000256" key="9">
    <source>
        <dbReference type="ARBA" id="ARBA00023163"/>
    </source>
</evidence>
<keyword evidence="10" id="KW-0539">Nucleus</keyword>
<keyword evidence="9" id="KW-0804">Transcription</keyword>
<dbReference type="GO" id="GO:0003677">
    <property type="term" value="F:DNA binding"/>
    <property type="evidence" value="ECO:0007669"/>
    <property type="project" value="UniProtKB-KW"/>
</dbReference>
<dbReference type="GO" id="GO:0032783">
    <property type="term" value="C:super elongation complex"/>
    <property type="evidence" value="ECO:0007669"/>
    <property type="project" value="TreeGrafter"/>
</dbReference>
<proteinExistence type="inferred from homology"/>
<keyword evidence="7" id="KW-0805">Transcription regulation</keyword>
<feature type="compositionally biased region" description="Polar residues" evidence="13">
    <location>
        <begin position="513"/>
        <end position="536"/>
    </location>
</feature>
<dbReference type="WBParaSite" id="TCLT_0000598701-mRNA-1">
    <property type="protein sequence ID" value="TCLT_0000598701-mRNA-1"/>
    <property type="gene ID" value="TCLT_0000598701"/>
</dbReference>
<evidence type="ECO:0000313" key="15">
    <source>
        <dbReference type="EMBL" id="VDN03285.1"/>
    </source>
</evidence>
<evidence type="ECO:0000256" key="10">
    <source>
        <dbReference type="ARBA" id="ARBA00023242"/>
    </source>
</evidence>
<dbReference type="OMA" id="KCANYYL"/>
<comment type="similarity">
    <text evidence="2">Belongs to the AF4 family.</text>
</comment>
<reference evidence="15 16" key="2">
    <citation type="submission" date="2018-11" db="EMBL/GenBank/DDBJ databases">
        <authorList>
            <consortium name="Pathogen Informatics"/>
        </authorList>
    </citation>
    <scope>NUCLEOTIDE SEQUENCE [LARGE SCALE GENOMIC DNA]</scope>
</reference>
<evidence type="ECO:0000313" key="16">
    <source>
        <dbReference type="Proteomes" id="UP000276776"/>
    </source>
</evidence>
<evidence type="ECO:0000256" key="1">
    <source>
        <dbReference type="ARBA" id="ARBA00004123"/>
    </source>
</evidence>
<gene>
    <name evidence="15" type="ORF">TCLT_LOCUS5976</name>
</gene>
<comment type="subcellular location">
    <subcellularLocation>
        <location evidence="1">Nucleus</location>
    </subcellularLocation>
</comment>